<organism evidence="8 9">
    <name type="scientific">Streptomyces yanii</name>
    <dbReference type="NCBI Taxonomy" id="78510"/>
    <lineage>
        <taxon>Bacteria</taxon>
        <taxon>Bacillati</taxon>
        <taxon>Actinomycetota</taxon>
        <taxon>Actinomycetes</taxon>
        <taxon>Kitasatosporales</taxon>
        <taxon>Streptomycetaceae</taxon>
        <taxon>Streptomyces</taxon>
    </lineage>
</organism>
<dbReference type="EMBL" id="JBHMCG010000015">
    <property type="protein sequence ID" value="MFB9571580.1"/>
    <property type="molecule type" value="Genomic_DNA"/>
</dbReference>
<evidence type="ECO:0000259" key="6">
    <source>
        <dbReference type="SMART" id="SM00644"/>
    </source>
</evidence>
<evidence type="ECO:0000256" key="2">
    <source>
        <dbReference type="ARBA" id="ARBA00022729"/>
    </source>
</evidence>
<dbReference type="Gene3D" id="3.40.80.10">
    <property type="entry name" value="Peptidoglycan recognition protein-like"/>
    <property type="match status" value="1"/>
</dbReference>
<evidence type="ECO:0000256" key="1">
    <source>
        <dbReference type="ARBA" id="ARBA00007553"/>
    </source>
</evidence>
<dbReference type="InterPro" id="IPR013517">
    <property type="entry name" value="FG-GAP"/>
</dbReference>
<dbReference type="Proteomes" id="UP001589710">
    <property type="component" value="Unassembled WGS sequence"/>
</dbReference>
<comment type="caution">
    <text evidence="8">The sequence shown here is derived from an EMBL/GenBank/DDBJ whole genome shotgun (WGS) entry which is preliminary data.</text>
</comment>
<dbReference type="SMART" id="SM00644">
    <property type="entry name" value="Ami_2"/>
    <property type="match status" value="1"/>
</dbReference>
<evidence type="ECO:0000259" key="7">
    <source>
        <dbReference type="SMART" id="SM00701"/>
    </source>
</evidence>
<dbReference type="InterPro" id="IPR006619">
    <property type="entry name" value="PGRP_domain_met/bac"/>
</dbReference>
<evidence type="ECO:0000256" key="4">
    <source>
        <dbReference type="ARBA" id="ARBA00023180"/>
    </source>
</evidence>
<dbReference type="InterPro" id="IPR015510">
    <property type="entry name" value="PGRP"/>
</dbReference>
<keyword evidence="4" id="KW-0325">Glycoprotein</keyword>
<feature type="domain" description="Peptidoglycan recognition protein family" evidence="7">
    <location>
        <begin position="190"/>
        <end position="338"/>
    </location>
</feature>
<name>A0ABV5R159_9ACTN</name>
<evidence type="ECO:0000313" key="8">
    <source>
        <dbReference type="EMBL" id="MFB9571580.1"/>
    </source>
</evidence>
<feature type="domain" description="N-acetylmuramoyl-L-alanine amidase" evidence="6">
    <location>
        <begin position="205"/>
        <end position="366"/>
    </location>
</feature>
<keyword evidence="3" id="KW-0677">Repeat</keyword>
<proteinExistence type="inferred from homology"/>
<keyword evidence="8" id="KW-0378">Hydrolase</keyword>
<comment type="similarity">
    <text evidence="1">Belongs to the N-acetylmuramoyl-L-alanine amidase 2 family.</text>
</comment>
<dbReference type="InterPro" id="IPR028994">
    <property type="entry name" value="Integrin_alpha_N"/>
</dbReference>
<dbReference type="EC" id="3.5.1.28" evidence="8"/>
<dbReference type="Gene3D" id="2.130.10.130">
    <property type="entry name" value="Integrin alpha, N-terminal"/>
    <property type="match status" value="3"/>
</dbReference>
<dbReference type="GO" id="GO:0008745">
    <property type="term" value="F:N-acetylmuramoyl-L-alanine amidase activity"/>
    <property type="evidence" value="ECO:0007669"/>
    <property type="project" value="UniProtKB-EC"/>
</dbReference>
<dbReference type="SMART" id="SM00701">
    <property type="entry name" value="PGRP"/>
    <property type="match status" value="1"/>
</dbReference>
<dbReference type="PANTHER" id="PTHR11022:SF41">
    <property type="entry name" value="PEPTIDOGLYCAN-RECOGNITION PROTEIN LC-RELATED"/>
    <property type="match status" value="1"/>
</dbReference>
<dbReference type="InterPro" id="IPR036505">
    <property type="entry name" value="Amidase/PGRP_sf"/>
</dbReference>
<feature type="region of interest" description="Disordered" evidence="5">
    <location>
        <begin position="163"/>
        <end position="201"/>
    </location>
</feature>
<dbReference type="RefSeq" id="WP_345515134.1">
    <property type="nucleotide sequence ID" value="NZ_BAAAXD010000030.1"/>
</dbReference>
<dbReference type="CDD" id="cd06583">
    <property type="entry name" value="PGRP"/>
    <property type="match status" value="1"/>
</dbReference>
<dbReference type="Pfam" id="PF01510">
    <property type="entry name" value="Amidase_2"/>
    <property type="match status" value="1"/>
</dbReference>
<evidence type="ECO:0000256" key="5">
    <source>
        <dbReference type="SAM" id="MobiDB-lite"/>
    </source>
</evidence>
<dbReference type="PANTHER" id="PTHR11022">
    <property type="entry name" value="PEPTIDOGLYCAN RECOGNITION PROTEIN"/>
    <property type="match status" value="1"/>
</dbReference>
<dbReference type="InterPro" id="IPR013519">
    <property type="entry name" value="Int_alpha_beta-p"/>
</dbReference>
<reference evidence="8 9" key="1">
    <citation type="submission" date="2024-09" db="EMBL/GenBank/DDBJ databases">
        <authorList>
            <person name="Sun Q."/>
            <person name="Mori K."/>
        </authorList>
    </citation>
    <scope>NUCLEOTIDE SEQUENCE [LARGE SCALE GENOMIC DNA]</scope>
    <source>
        <strain evidence="8 9">JCM 3331</strain>
    </source>
</reference>
<dbReference type="Pfam" id="PF01839">
    <property type="entry name" value="FG-GAP"/>
    <property type="match status" value="5"/>
</dbReference>
<accession>A0ABV5R159</accession>
<evidence type="ECO:0000256" key="3">
    <source>
        <dbReference type="ARBA" id="ARBA00022737"/>
    </source>
</evidence>
<dbReference type="SUPFAM" id="SSF69318">
    <property type="entry name" value="Integrin alpha N-terminal domain"/>
    <property type="match status" value="1"/>
</dbReference>
<keyword evidence="9" id="KW-1185">Reference proteome</keyword>
<sequence length="811" mass="80264">MNYSGSGRQAVRTALAAAVVLSVISLSGRHGQAEPSVQAAAASTVHKGAVHTVAVPAGTDPKQRALAARSTEPFSMLGITWSDPEAALDGTAEIRTRDAESGKWSAWRSLELDVHAPESGSERTKEGVRGATQPLWVGASDGVQARIRGAKLPAGLRVDLVDPDAGTSSRTGTDGMEKAAARQATAADRPPVTSRAGWGADESLVADPPTYTTDTKAVFVHHTAGTNDYTCAESASIIRGILTYHVKSNGWNDIGYNFLVDKCGTIFEGRAGGLDKPVYGAHTYGFNTDTSGVAVLGDYNTATSTPAVRDSIAQLAAWKLGLYGINPAGTIVMAAGADNGKFTAGQLVTMNRISAHRDGYPTECPGNNLYGDLPAIRTLAASENSPAKGADVNGDGHADLAAGVPRATANSRAGAGQVSVVPGAPGNPYGRNKVVVTQESEGVPGGSEAGDGFGSATAYGDLDHDGYTDLVVASPGEEVTSGATDEGGVSILRGGPNGLTGQAGMINEPTAVRASGARFGAELATGDFDGDGGDDILAVAPGAGRAWTVDGADRAFSAPAALSDGPVQDASVATGDFDHDGFEDAAIAFRTAAGATPLVVLRGSATGLRTGEPAVLDGAGGRALAAGDIDGDGFADLAVGRPDAADGGEIATYHGSADGLATTEAGVVGRGALEAAGTGGELGASVAVGDTEGDGYADVLAGAPGDDSGAGRTFVLRGGADGPSATGAVAYVEGAAGLPGAAEVGDRFGSAVTVADYTGDGRADLAFGAEGENAGDGTVVTVGPGAGAAYGPTALGSATGAGVGIGGELAR</sequence>
<dbReference type="InterPro" id="IPR002502">
    <property type="entry name" value="Amidase_domain"/>
</dbReference>
<dbReference type="SUPFAM" id="SSF55846">
    <property type="entry name" value="N-acetylmuramoyl-L-alanine amidase-like"/>
    <property type="match status" value="1"/>
</dbReference>
<gene>
    <name evidence="8" type="ORF">ACFFTL_04290</name>
</gene>
<keyword evidence="2" id="KW-0732">Signal</keyword>
<evidence type="ECO:0000313" key="9">
    <source>
        <dbReference type="Proteomes" id="UP001589710"/>
    </source>
</evidence>
<protein>
    <submittedName>
        <fullName evidence="8">N-acetylmuramoyl-L-alanine amidase</fullName>
        <ecNumber evidence="8">3.5.1.28</ecNumber>
    </submittedName>
</protein>
<dbReference type="SMART" id="SM00191">
    <property type="entry name" value="Int_alpha"/>
    <property type="match status" value="6"/>
</dbReference>
<dbReference type="PROSITE" id="PS51470">
    <property type="entry name" value="FG_GAP"/>
    <property type="match status" value="2"/>
</dbReference>